<evidence type="ECO:0000313" key="4">
    <source>
        <dbReference type="Proteomes" id="UP000705867"/>
    </source>
</evidence>
<reference evidence="3" key="1">
    <citation type="journal article" date="2021" name="bioRxiv">
        <title>Unraveling nitrogen, sulfur and carbon metabolic pathways and microbial community transcriptional responses to substrate deprivation and toxicity stresses in a bioreactor mimicking anoxic brackish coastal sediment conditions.</title>
        <authorList>
            <person name="Martins P.D."/>
            <person name="Echeveste M.J."/>
            <person name="Arshad A."/>
            <person name="Kurth J."/>
            <person name="Ouboter H."/>
            <person name="Jetten M.S.M."/>
            <person name="Welte C.U."/>
        </authorList>
    </citation>
    <scope>NUCLEOTIDE SEQUENCE</scope>
    <source>
        <strain evidence="3">MAG_39</strain>
    </source>
</reference>
<dbReference type="InterPro" id="IPR000644">
    <property type="entry name" value="CBS_dom"/>
</dbReference>
<dbReference type="InterPro" id="IPR046342">
    <property type="entry name" value="CBS_dom_sf"/>
</dbReference>
<organism evidence="3 4">
    <name type="scientific">Candidatus Nitrobium versatile</name>
    <dbReference type="NCBI Taxonomy" id="2884831"/>
    <lineage>
        <taxon>Bacteria</taxon>
        <taxon>Pseudomonadati</taxon>
        <taxon>Nitrospirota</taxon>
        <taxon>Nitrospiria</taxon>
        <taxon>Nitrospirales</taxon>
        <taxon>Nitrospiraceae</taxon>
        <taxon>Candidatus Nitrobium</taxon>
    </lineage>
</organism>
<dbReference type="EMBL" id="JAIOIV010000085">
    <property type="protein sequence ID" value="MBZ0156717.1"/>
    <property type="molecule type" value="Genomic_DNA"/>
</dbReference>
<dbReference type="Proteomes" id="UP000705867">
    <property type="component" value="Unassembled WGS sequence"/>
</dbReference>
<dbReference type="Pfam" id="PF00483">
    <property type="entry name" value="NTP_transferase"/>
    <property type="match status" value="1"/>
</dbReference>
<keyword evidence="1" id="KW-0129">CBS domain</keyword>
<evidence type="ECO:0000256" key="1">
    <source>
        <dbReference type="PROSITE-ProRule" id="PRU00703"/>
    </source>
</evidence>
<evidence type="ECO:0000259" key="2">
    <source>
        <dbReference type="PROSITE" id="PS51371"/>
    </source>
</evidence>
<proteinExistence type="predicted"/>
<protein>
    <submittedName>
        <fullName evidence="3">Nucleotidyltransferase family protein</fullName>
    </submittedName>
</protein>
<evidence type="ECO:0000313" key="3">
    <source>
        <dbReference type="EMBL" id="MBZ0156717.1"/>
    </source>
</evidence>
<reference evidence="3" key="2">
    <citation type="submission" date="2021-08" db="EMBL/GenBank/DDBJ databases">
        <authorList>
            <person name="Dalcin Martins P."/>
        </authorList>
    </citation>
    <scope>NUCLEOTIDE SEQUENCE</scope>
    <source>
        <strain evidence="3">MAG_39</strain>
    </source>
</reference>
<gene>
    <name evidence="3" type="ORF">K8I29_10985</name>
</gene>
<dbReference type="InterPro" id="IPR029044">
    <property type="entry name" value="Nucleotide-diphossugar_trans"/>
</dbReference>
<dbReference type="Gene3D" id="3.10.580.10">
    <property type="entry name" value="CBS-domain"/>
    <property type="match status" value="1"/>
</dbReference>
<dbReference type="PROSITE" id="PS51371">
    <property type="entry name" value="CBS"/>
    <property type="match status" value="1"/>
</dbReference>
<dbReference type="CDD" id="cd06426">
    <property type="entry name" value="NTP_transferase_like_2"/>
    <property type="match status" value="1"/>
</dbReference>
<dbReference type="SUPFAM" id="SSF54631">
    <property type="entry name" value="CBS-domain pair"/>
    <property type="match status" value="1"/>
</dbReference>
<dbReference type="PANTHER" id="PTHR22572">
    <property type="entry name" value="SUGAR-1-PHOSPHATE GUANYL TRANSFERASE"/>
    <property type="match status" value="1"/>
</dbReference>
<accession>A0A953J8X3</accession>
<dbReference type="InterPro" id="IPR005835">
    <property type="entry name" value="NTP_transferase_dom"/>
</dbReference>
<dbReference type="SUPFAM" id="SSF53448">
    <property type="entry name" value="Nucleotide-diphospho-sugar transferases"/>
    <property type="match status" value="1"/>
</dbReference>
<dbReference type="Pfam" id="PF00571">
    <property type="entry name" value="CBS"/>
    <property type="match status" value="1"/>
</dbReference>
<comment type="caution">
    <text evidence="3">The sequence shown here is derived from an EMBL/GenBank/DDBJ whole genome shotgun (WGS) entry which is preliminary data.</text>
</comment>
<name>A0A953J8X3_9BACT</name>
<feature type="domain" description="CBS" evidence="2">
    <location>
        <begin position="1"/>
        <end position="61"/>
    </location>
</feature>
<sequence>MDKVKPLLIAPETTIKTAMQKLNETSRKILFVVDESDKLLGTVTDGDIRRGIINGSGFNDRIGNIMQKKFIAVTRYDQNPREYAKRLMSEMEIEQIPVLDDKGVIVEAFFWSDFLEDSRRGRSEQLFDNHVVIMAGGKGTRLDPFTKILPKPLIPIGNKPIIEIIMDRFYRSGFNKFIYSLNYKKEYIKLFLKENNFPYHIDWIEEPDFLGTAGGLSLLKEKITDTFFISNCDTLLEIDFEEVLTWHKEQKAAITIIGSHNEVKIPFGVLELSNGGLGKILEKPVHDIIINTGAYVMEPGVISYIAEGQYMDMNELIEIAKKDMNVSVFPIYSGWLDIGQWEEYKRSLKIIGDQ</sequence>
<dbReference type="Gene3D" id="3.90.550.10">
    <property type="entry name" value="Spore Coat Polysaccharide Biosynthesis Protein SpsA, Chain A"/>
    <property type="match status" value="1"/>
</dbReference>
<dbReference type="AlphaFoldDB" id="A0A953J8X3"/>
<dbReference type="InterPro" id="IPR050486">
    <property type="entry name" value="Mannose-1P_guanyltransferase"/>
</dbReference>